<reference evidence="2 3" key="1">
    <citation type="submission" date="2016-10" db="EMBL/GenBank/DDBJ databases">
        <authorList>
            <person name="de Groot N.N."/>
        </authorList>
    </citation>
    <scope>NUCLEOTIDE SEQUENCE [LARGE SCALE GENOMIC DNA]</scope>
    <source>
        <strain evidence="2 3">DSM 16077</strain>
    </source>
</reference>
<evidence type="ECO:0000313" key="3">
    <source>
        <dbReference type="Proteomes" id="UP000199759"/>
    </source>
</evidence>
<evidence type="ECO:0000313" key="2">
    <source>
        <dbReference type="EMBL" id="SDL67953.1"/>
    </source>
</evidence>
<keyword evidence="1" id="KW-0732">Signal</keyword>
<evidence type="ECO:0000256" key="1">
    <source>
        <dbReference type="SAM" id="SignalP"/>
    </source>
</evidence>
<dbReference type="EMBL" id="FNHG01000001">
    <property type="protein sequence ID" value="SDL67953.1"/>
    <property type="molecule type" value="Genomic_DNA"/>
</dbReference>
<gene>
    <name evidence="2" type="ORF">SAMN04488568_101286</name>
</gene>
<keyword evidence="3" id="KW-1185">Reference proteome</keyword>
<accession>A0A1G9M1F5</accession>
<dbReference type="Proteomes" id="UP000199759">
    <property type="component" value="Unassembled WGS sequence"/>
</dbReference>
<feature type="chain" id="PRO_5011432834" evidence="1">
    <location>
        <begin position="24"/>
        <end position="149"/>
    </location>
</feature>
<dbReference type="RefSeq" id="WP_143023995.1">
    <property type="nucleotide sequence ID" value="NZ_FNHG01000001.1"/>
</dbReference>
<name>A0A1G9M1F5_9PROT</name>
<organism evidence="2 3">
    <name type="scientific">Maricaulis salignorans</name>
    <dbReference type="NCBI Taxonomy" id="144026"/>
    <lineage>
        <taxon>Bacteria</taxon>
        <taxon>Pseudomonadati</taxon>
        <taxon>Pseudomonadota</taxon>
        <taxon>Alphaproteobacteria</taxon>
        <taxon>Maricaulales</taxon>
        <taxon>Maricaulaceae</taxon>
        <taxon>Maricaulis</taxon>
    </lineage>
</organism>
<sequence length="149" mass="15486">MNTLKLLAASVLTAGLITASAVAQQPGLSMQDGFTEQFIGSRLSFTADPSLSNYTLSVTGPNGYHGQVESARVAPTFRLADFGSVPDGLYTYEMTAATTEQQVLATPPVAGADGRSGRARPALVGTSMSGSFRVVNGQILQMDPAASER</sequence>
<dbReference type="AlphaFoldDB" id="A0A1G9M1F5"/>
<dbReference type="OrthoDB" id="7848466at2"/>
<feature type="signal peptide" evidence="1">
    <location>
        <begin position="1"/>
        <end position="23"/>
    </location>
</feature>
<dbReference type="STRING" id="144026.SAMN04488568_101286"/>
<protein>
    <submittedName>
        <fullName evidence="2">Uncharacterized protein</fullName>
    </submittedName>
</protein>
<proteinExistence type="predicted"/>